<evidence type="ECO:0000313" key="3">
    <source>
        <dbReference type="EMBL" id="ESQ28602.1"/>
    </source>
</evidence>
<feature type="signal peptide" evidence="2">
    <location>
        <begin position="1"/>
        <end position="29"/>
    </location>
</feature>
<evidence type="ECO:0000313" key="4">
    <source>
        <dbReference type="Proteomes" id="UP000030689"/>
    </source>
</evidence>
<keyword evidence="2" id="KW-0732">Signal</keyword>
<sequence length="88" mass="9674">MNKKTKASLLLCLVLVLLCLSIQVHVTEARHLGDADPPMHMPVFRSPPCGSNIGSQIMAQSEEPCRQISRPLNPRKGKIPKPHAARVN</sequence>
<protein>
    <submittedName>
        <fullName evidence="3">Uncharacterized protein</fullName>
    </submittedName>
</protein>
<feature type="chain" id="PRO_5004720627" evidence="2">
    <location>
        <begin position="30"/>
        <end position="88"/>
    </location>
</feature>
<evidence type="ECO:0000256" key="1">
    <source>
        <dbReference type="SAM" id="MobiDB-lite"/>
    </source>
</evidence>
<name>V4KFL5_EUTSA</name>
<dbReference type="Proteomes" id="UP000030689">
    <property type="component" value="Unassembled WGS sequence"/>
</dbReference>
<keyword evidence="4" id="KW-1185">Reference proteome</keyword>
<dbReference type="Gramene" id="ESQ28602">
    <property type="protein sequence ID" value="ESQ28602"/>
    <property type="gene ID" value="EUTSA_v10019374mg"/>
</dbReference>
<gene>
    <name evidence="3" type="ORF">EUTSA_v10019374mg</name>
</gene>
<organism evidence="3 4">
    <name type="scientific">Eutrema salsugineum</name>
    <name type="common">Saltwater cress</name>
    <name type="synonym">Sisymbrium salsugineum</name>
    <dbReference type="NCBI Taxonomy" id="72664"/>
    <lineage>
        <taxon>Eukaryota</taxon>
        <taxon>Viridiplantae</taxon>
        <taxon>Streptophyta</taxon>
        <taxon>Embryophyta</taxon>
        <taxon>Tracheophyta</taxon>
        <taxon>Spermatophyta</taxon>
        <taxon>Magnoliopsida</taxon>
        <taxon>eudicotyledons</taxon>
        <taxon>Gunneridae</taxon>
        <taxon>Pentapetalae</taxon>
        <taxon>rosids</taxon>
        <taxon>malvids</taxon>
        <taxon>Brassicales</taxon>
        <taxon>Brassicaceae</taxon>
        <taxon>Eutremeae</taxon>
        <taxon>Eutrema</taxon>
    </lineage>
</organism>
<feature type="region of interest" description="Disordered" evidence="1">
    <location>
        <begin position="32"/>
        <end position="88"/>
    </location>
</feature>
<dbReference type="EMBL" id="KI517953">
    <property type="protein sequence ID" value="ESQ28602.1"/>
    <property type="molecule type" value="Genomic_DNA"/>
</dbReference>
<reference evidence="3 4" key="1">
    <citation type="journal article" date="2013" name="Front. Plant Sci.">
        <title>The Reference Genome of the Halophytic Plant Eutrema salsugineum.</title>
        <authorList>
            <person name="Yang R."/>
            <person name="Jarvis D.E."/>
            <person name="Chen H."/>
            <person name="Beilstein M.A."/>
            <person name="Grimwood J."/>
            <person name="Jenkins J."/>
            <person name="Shu S."/>
            <person name="Prochnik S."/>
            <person name="Xin M."/>
            <person name="Ma C."/>
            <person name="Schmutz J."/>
            <person name="Wing R.A."/>
            <person name="Mitchell-Olds T."/>
            <person name="Schumaker K.S."/>
            <person name="Wang X."/>
        </authorList>
    </citation>
    <scope>NUCLEOTIDE SEQUENCE [LARGE SCALE GENOMIC DNA]</scope>
</reference>
<dbReference type="KEGG" id="eus:EUTSA_v10019374mg"/>
<dbReference type="AlphaFoldDB" id="V4KFL5"/>
<evidence type="ECO:0000256" key="2">
    <source>
        <dbReference type="SAM" id="SignalP"/>
    </source>
</evidence>
<feature type="compositionally biased region" description="Basic residues" evidence="1">
    <location>
        <begin position="73"/>
        <end position="88"/>
    </location>
</feature>
<proteinExistence type="predicted"/>
<accession>V4KFL5</accession>